<dbReference type="EMBL" id="JARAKH010000466">
    <property type="protein sequence ID" value="KAK8374289.1"/>
    <property type="molecule type" value="Genomic_DNA"/>
</dbReference>
<reference evidence="1 2" key="1">
    <citation type="submission" date="2023-03" db="EMBL/GenBank/DDBJ databases">
        <title>High-quality genome of Scylla paramamosain provides insights in environmental adaptation.</title>
        <authorList>
            <person name="Zhang L."/>
        </authorList>
    </citation>
    <scope>NUCLEOTIDE SEQUENCE [LARGE SCALE GENOMIC DNA]</scope>
    <source>
        <strain evidence="1">LZ_2023a</strain>
        <tissue evidence="1">Muscle</tissue>
    </source>
</reference>
<keyword evidence="2" id="KW-1185">Reference proteome</keyword>
<evidence type="ECO:0000313" key="1">
    <source>
        <dbReference type="EMBL" id="KAK8374289.1"/>
    </source>
</evidence>
<name>A0AAW0SHA6_SCYPA</name>
<comment type="caution">
    <text evidence="1">The sequence shown here is derived from an EMBL/GenBank/DDBJ whole genome shotgun (WGS) entry which is preliminary data.</text>
</comment>
<evidence type="ECO:0000313" key="2">
    <source>
        <dbReference type="Proteomes" id="UP001487740"/>
    </source>
</evidence>
<sequence>MSRILYTLAVHTSSKITKASSLPASAKRHSFNAPLTTICPKGKQFAYETLYGTLLFVRNGESKILCLSPDTLCPVEQASTHMNMRENRLYAFPHSPLKVGYSLLEFVFWYQFFNSVHDRFVVFGASM</sequence>
<organism evidence="1 2">
    <name type="scientific">Scylla paramamosain</name>
    <name type="common">Mud crab</name>
    <dbReference type="NCBI Taxonomy" id="85552"/>
    <lineage>
        <taxon>Eukaryota</taxon>
        <taxon>Metazoa</taxon>
        <taxon>Ecdysozoa</taxon>
        <taxon>Arthropoda</taxon>
        <taxon>Crustacea</taxon>
        <taxon>Multicrustacea</taxon>
        <taxon>Malacostraca</taxon>
        <taxon>Eumalacostraca</taxon>
        <taxon>Eucarida</taxon>
        <taxon>Decapoda</taxon>
        <taxon>Pleocyemata</taxon>
        <taxon>Brachyura</taxon>
        <taxon>Eubrachyura</taxon>
        <taxon>Portunoidea</taxon>
        <taxon>Portunidae</taxon>
        <taxon>Portuninae</taxon>
        <taxon>Scylla</taxon>
    </lineage>
</organism>
<dbReference type="AlphaFoldDB" id="A0AAW0SHA6"/>
<dbReference type="Proteomes" id="UP001487740">
    <property type="component" value="Unassembled WGS sequence"/>
</dbReference>
<accession>A0AAW0SHA6</accession>
<proteinExistence type="predicted"/>
<protein>
    <submittedName>
        <fullName evidence="1">Uncharacterized protein</fullName>
    </submittedName>
</protein>
<gene>
    <name evidence="1" type="ORF">O3P69_012470</name>
</gene>